<dbReference type="PIRSF" id="PIRSF001488">
    <property type="entry name" value="Tdi_protein"/>
    <property type="match status" value="1"/>
</dbReference>
<comment type="similarity">
    <text evidence="2">Belongs to the thioredoxin family. DsbA subfamily.</text>
</comment>
<gene>
    <name evidence="11" type="ORF">DXV75_03415</name>
</gene>
<evidence type="ECO:0000256" key="1">
    <source>
        <dbReference type="ARBA" id="ARBA00004418"/>
    </source>
</evidence>
<dbReference type="RefSeq" id="WP_115591958.1">
    <property type="nucleotide sequence ID" value="NZ_QRHA01000002.1"/>
</dbReference>
<proteinExistence type="inferred from homology"/>
<dbReference type="InterPro" id="IPR013766">
    <property type="entry name" value="Thioredoxin_domain"/>
</dbReference>
<dbReference type="Gene3D" id="3.40.30.10">
    <property type="entry name" value="Glutaredoxin"/>
    <property type="match status" value="1"/>
</dbReference>
<dbReference type="PANTHER" id="PTHR35891:SF2">
    <property type="entry name" value="THIOL:DISULFIDE INTERCHANGE PROTEIN DSBA"/>
    <property type="match status" value="1"/>
</dbReference>
<dbReference type="AlphaFoldDB" id="A0A3D8MBY9"/>
<dbReference type="PANTHER" id="PTHR35891">
    <property type="entry name" value="THIOL:DISULFIDE INTERCHANGE PROTEIN DSBA"/>
    <property type="match status" value="1"/>
</dbReference>
<dbReference type="CDD" id="cd03019">
    <property type="entry name" value="DsbA_DsbA"/>
    <property type="match status" value="1"/>
</dbReference>
<evidence type="ECO:0000259" key="10">
    <source>
        <dbReference type="PROSITE" id="PS51352"/>
    </source>
</evidence>
<feature type="chain" id="PRO_5017725504" description="Thiol:disulfide interchange protein" evidence="9">
    <location>
        <begin position="21"/>
        <end position="208"/>
    </location>
</feature>
<keyword evidence="4 7" id="KW-0574">Periplasm</keyword>
<evidence type="ECO:0000256" key="5">
    <source>
        <dbReference type="ARBA" id="ARBA00023157"/>
    </source>
</evidence>
<feature type="signal peptide" evidence="9">
    <location>
        <begin position="1"/>
        <end position="20"/>
    </location>
</feature>
<keyword evidence="6" id="KW-0676">Redox-active center</keyword>
<dbReference type="Proteomes" id="UP000256561">
    <property type="component" value="Unassembled WGS sequence"/>
</dbReference>
<accession>A0A3D8MBY9</accession>
<evidence type="ECO:0000256" key="9">
    <source>
        <dbReference type="SAM" id="SignalP"/>
    </source>
</evidence>
<dbReference type="InterPro" id="IPR050824">
    <property type="entry name" value="Thiol_disulfide_DsbA"/>
</dbReference>
<comment type="caution">
    <text evidence="11">The sequence shown here is derived from an EMBL/GenBank/DDBJ whole genome shotgun (WGS) entry which is preliminary data.</text>
</comment>
<reference evidence="12" key="1">
    <citation type="submission" date="2018-08" db="EMBL/GenBank/DDBJ databases">
        <authorList>
            <person name="Zhang J."/>
            <person name="Du Z.-J."/>
        </authorList>
    </citation>
    <scope>NUCLEOTIDE SEQUENCE [LARGE SCALE GENOMIC DNA]</scope>
    <source>
        <strain evidence="12">KCTC 52655</strain>
    </source>
</reference>
<evidence type="ECO:0000313" key="12">
    <source>
        <dbReference type="Proteomes" id="UP000256561"/>
    </source>
</evidence>
<keyword evidence="12" id="KW-1185">Reference proteome</keyword>
<evidence type="ECO:0000256" key="3">
    <source>
        <dbReference type="ARBA" id="ARBA00022729"/>
    </source>
</evidence>
<dbReference type="PROSITE" id="PS51352">
    <property type="entry name" value="THIOREDOXIN_2"/>
    <property type="match status" value="1"/>
</dbReference>
<dbReference type="InterPro" id="IPR017937">
    <property type="entry name" value="Thioredoxin_CS"/>
</dbReference>
<dbReference type="Pfam" id="PF01323">
    <property type="entry name" value="DSBA"/>
    <property type="match status" value="1"/>
</dbReference>
<organism evidence="11 12">
    <name type="scientific">Alteromonas aestuariivivens</name>
    <dbReference type="NCBI Taxonomy" id="1938339"/>
    <lineage>
        <taxon>Bacteria</taxon>
        <taxon>Pseudomonadati</taxon>
        <taxon>Pseudomonadota</taxon>
        <taxon>Gammaproteobacteria</taxon>
        <taxon>Alteromonadales</taxon>
        <taxon>Alteromonadaceae</taxon>
        <taxon>Alteromonas/Salinimonas group</taxon>
        <taxon>Alteromonas</taxon>
    </lineage>
</organism>
<sequence>MKKIAVLLFTALLLPLQACAAEGKWVEGKHYEVLDEPATASPEIIEFFSFWCPHCYRFEPLVKQIKQKISKDTQFNKVHVNFMRFTSADIQDDATRAMMIGRAISQEEAMNGAIFNYIHQQRASITGMKDLRNIFLVNGVDAAEFDKLESSFGVNSMLKKNNKVVEQYRDHLTGVPTFIINGRFRPTPTSDMTVDDIIDLIVWLSEQK</sequence>
<evidence type="ECO:0000256" key="6">
    <source>
        <dbReference type="ARBA" id="ARBA00023284"/>
    </source>
</evidence>
<evidence type="ECO:0000256" key="7">
    <source>
        <dbReference type="PIRNR" id="PIRNR001488"/>
    </source>
</evidence>
<keyword evidence="3 9" id="KW-0732">Signal</keyword>
<feature type="domain" description="Thioredoxin" evidence="10">
    <location>
        <begin position="12"/>
        <end position="206"/>
    </location>
</feature>
<name>A0A3D8MBY9_9ALTE</name>
<dbReference type="OrthoDB" id="9784896at2"/>
<dbReference type="InterPro" id="IPR023205">
    <property type="entry name" value="DsbA/DsbL"/>
</dbReference>
<dbReference type="GO" id="GO:0015036">
    <property type="term" value="F:disulfide oxidoreductase activity"/>
    <property type="evidence" value="ECO:0007669"/>
    <property type="project" value="UniProtKB-ARBA"/>
</dbReference>
<dbReference type="EMBL" id="QRHA01000002">
    <property type="protein sequence ID" value="RDV28028.1"/>
    <property type="molecule type" value="Genomic_DNA"/>
</dbReference>
<dbReference type="InterPro" id="IPR001853">
    <property type="entry name" value="DSBA-like_thioredoxin_dom"/>
</dbReference>
<dbReference type="SUPFAM" id="SSF52833">
    <property type="entry name" value="Thioredoxin-like"/>
    <property type="match status" value="1"/>
</dbReference>
<evidence type="ECO:0000256" key="2">
    <source>
        <dbReference type="ARBA" id="ARBA00005791"/>
    </source>
</evidence>
<evidence type="ECO:0000313" key="11">
    <source>
        <dbReference type="EMBL" id="RDV28028.1"/>
    </source>
</evidence>
<evidence type="ECO:0000256" key="8">
    <source>
        <dbReference type="PIRSR" id="PIRSR001488-1"/>
    </source>
</evidence>
<comment type="subcellular location">
    <subcellularLocation>
        <location evidence="1 7">Periplasm</location>
    </subcellularLocation>
</comment>
<evidence type="ECO:0000256" key="4">
    <source>
        <dbReference type="ARBA" id="ARBA00022764"/>
    </source>
</evidence>
<dbReference type="PROSITE" id="PS00194">
    <property type="entry name" value="THIOREDOXIN_1"/>
    <property type="match status" value="1"/>
</dbReference>
<feature type="disulfide bond" description="Redox-active" evidence="8">
    <location>
        <begin position="52"/>
        <end position="55"/>
    </location>
</feature>
<keyword evidence="5 7" id="KW-1015">Disulfide bond</keyword>
<protein>
    <recommendedName>
        <fullName evidence="7">Thiol:disulfide interchange protein</fullName>
    </recommendedName>
</protein>
<dbReference type="InterPro" id="IPR036249">
    <property type="entry name" value="Thioredoxin-like_sf"/>
</dbReference>
<dbReference type="GO" id="GO:0042597">
    <property type="term" value="C:periplasmic space"/>
    <property type="evidence" value="ECO:0007669"/>
    <property type="project" value="UniProtKB-SubCell"/>
</dbReference>